<reference evidence="8" key="1">
    <citation type="submission" date="2016-10" db="EMBL/GenBank/DDBJ databases">
        <authorList>
            <person name="Varghese N."/>
            <person name="Submissions S."/>
        </authorList>
    </citation>
    <scope>NUCLEOTIDE SEQUENCE [LARGE SCALE GENOMIC DNA]</scope>
    <source>
        <strain evidence="8">JCM 18195</strain>
    </source>
</reference>
<dbReference type="PANTHER" id="PTHR10010">
    <property type="entry name" value="SOLUTE CARRIER FAMILY 34 SODIUM PHOSPHATE , MEMBER 2-RELATED"/>
    <property type="match status" value="1"/>
</dbReference>
<dbReference type="GO" id="GO:0044341">
    <property type="term" value="P:sodium-dependent phosphate transport"/>
    <property type="evidence" value="ECO:0007669"/>
    <property type="project" value="InterPro"/>
</dbReference>
<gene>
    <name evidence="7" type="ORF">SAMN05216229_104235</name>
</gene>
<evidence type="ECO:0000256" key="1">
    <source>
        <dbReference type="ARBA" id="ARBA00004651"/>
    </source>
</evidence>
<dbReference type="PANTHER" id="PTHR10010:SF46">
    <property type="entry name" value="SODIUM-DEPENDENT PHOSPHATE TRANSPORT PROTEIN 2B"/>
    <property type="match status" value="1"/>
</dbReference>
<evidence type="ECO:0000313" key="7">
    <source>
        <dbReference type="EMBL" id="SFP66763.1"/>
    </source>
</evidence>
<evidence type="ECO:0000256" key="3">
    <source>
        <dbReference type="ARBA" id="ARBA00022692"/>
    </source>
</evidence>
<dbReference type="NCBIfam" id="NF037997">
    <property type="entry name" value="Na_Pi_symport"/>
    <property type="match status" value="1"/>
</dbReference>
<dbReference type="Pfam" id="PF02690">
    <property type="entry name" value="Na_Pi_cotrans"/>
    <property type="match status" value="2"/>
</dbReference>
<evidence type="ECO:0000256" key="4">
    <source>
        <dbReference type="ARBA" id="ARBA00022989"/>
    </source>
</evidence>
<feature type="transmembrane region" description="Helical" evidence="6">
    <location>
        <begin position="87"/>
        <end position="115"/>
    </location>
</feature>
<dbReference type="GO" id="GO:0005436">
    <property type="term" value="F:sodium:phosphate symporter activity"/>
    <property type="evidence" value="ECO:0007669"/>
    <property type="project" value="InterPro"/>
</dbReference>
<keyword evidence="5 6" id="KW-0472">Membrane</keyword>
<dbReference type="AlphaFoldDB" id="A0A1I5S7P9"/>
<comment type="subcellular location">
    <subcellularLocation>
        <location evidence="1">Cell membrane</location>
        <topology evidence="1">Multi-pass membrane protein</topology>
    </subcellularLocation>
</comment>
<dbReference type="InterPro" id="IPR003841">
    <property type="entry name" value="Na/Pi_transpt"/>
</dbReference>
<accession>A0A1I5S7P9</accession>
<dbReference type="OrthoDB" id="9763003at2"/>
<dbReference type="EMBL" id="FOXM01000004">
    <property type="protein sequence ID" value="SFP66763.1"/>
    <property type="molecule type" value="Genomic_DNA"/>
</dbReference>
<evidence type="ECO:0000313" key="8">
    <source>
        <dbReference type="Proteomes" id="UP000243084"/>
    </source>
</evidence>
<protein>
    <submittedName>
        <fullName evidence="7">Phosphate:Na+ symporter</fullName>
    </submittedName>
</protein>
<proteinExistence type="predicted"/>
<feature type="transmembrane region" description="Helical" evidence="6">
    <location>
        <begin position="190"/>
        <end position="212"/>
    </location>
</feature>
<sequence>MSKHSANEVVVWLLVAALLVSFWFSTGWTQLAGGLALFLFGMQCLEEGLRMLAGGGLERILARATDRVWKSLGFGILATALVQSSSLVSLLTIAFLGTGLIGLAAGLCIIFGANLGTTSGIWLLALAGQSASLSALALPLAVVGILLGFNGPKARGVGRVLLGICLLFLGIDLMQSGFSGATAWLDPASIQVPGLLGTLLFVGVGLLATVLLQSSHAALMLTLTALAGGQIGLEQAFALAIGANLGTTVTAVLGSLGGARAGKRLALGHVLFNLGTALLTIVLVAPLAALTGQVAAWLGLGDNALLQLALFHTLFNTLGVLLFVPWHKGLAVRLERWLPELAEPAVLIAEVQGAAQVSVPAVTHARYLDDSALGSAEAAVQAVARELQHLARLSLEVICHALYLPVDQLSSAQVDEALLRRSAQTAGRALDAEQLYQRHIKGVYGDLLSYMGRLEVNLDEAHSRAWLASQLVALQLVDAVKDAKHLQKNLGRLLNDGEPAVSAAYADLRRQLLWVLREMRAISLLDLPAEALRARLELFDNQAASFDAAFRERLFAAVREKRLDGLHASSLMNDLGYASRIGQSLRNVLLLGLGEGHEIMPQLPFRGEGEAPLIQLE</sequence>
<feature type="transmembrane region" description="Helical" evidence="6">
    <location>
        <begin position="121"/>
        <end position="148"/>
    </location>
</feature>
<feature type="transmembrane region" description="Helical" evidence="6">
    <location>
        <begin position="160"/>
        <end position="178"/>
    </location>
</feature>
<organism evidence="7 8">
    <name type="scientific">Geopseudomonas sagittaria</name>
    <dbReference type="NCBI Taxonomy" id="1135990"/>
    <lineage>
        <taxon>Bacteria</taxon>
        <taxon>Pseudomonadati</taxon>
        <taxon>Pseudomonadota</taxon>
        <taxon>Gammaproteobacteria</taxon>
        <taxon>Pseudomonadales</taxon>
        <taxon>Pseudomonadaceae</taxon>
        <taxon>Geopseudomonas</taxon>
    </lineage>
</organism>
<evidence type="ECO:0000256" key="2">
    <source>
        <dbReference type="ARBA" id="ARBA00022475"/>
    </source>
</evidence>
<evidence type="ECO:0000256" key="6">
    <source>
        <dbReference type="SAM" id="Phobius"/>
    </source>
</evidence>
<keyword evidence="3 6" id="KW-0812">Transmembrane</keyword>
<keyword evidence="4 6" id="KW-1133">Transmembrane helix</keyword>
<dbReference type="GO" id="GO:0005886">
    <property type="term" value="C:plasma membrane"/>
    <property type="evidence" value="ECO:0007669"/>
    <property type="project" value="UniProtKB-SubCell"/>
</dbReference>
<feature type="transmembrane region" description="Helical" evidence="6">
    <location>
        <begin position="271"/>
        <end position="298"/>
    </location>
</feature>
<keyword evidence="8" id="KW-1185">Reference proteome</keyword>
<evidence type="ECO:0000256" key="5">
    <source>
        <dbReference type="ARBA" id="ARBA00023136"/>
    </source>
</evidence>
<dbReference type="RefSeq" id="WP_092429715.1">
    <property type="nucleotide sequence ID" value="NZ_FOXM01000004.1"/>
</dbReference>
<name>A0A1I5S7P9_9GAMM</name>
<dbReference type="Proteomes" id="UP000243084">
    <property type="component" value="Unassembled WGS sequence"/>
</dbReference>
<feature type="transmembrane region" description="Helical" evidence="6">
    <location>
        <begin position="12"/>
        <end position="40"/>
    </location>
</feature>
<feature type="transmembrane region" description="Helical" evidence="6">
    <location>
        <begin position="304"/>
        <end position="326"/>
    </location>
</feature>
<keyword evidence="2" id="KW-1003">Cell membrane</keyword>